<evidence type="ECO:0000313" key="2">
    <source>
        <dbReference type="EMBL" id="MBW7570453.1"/>
    </source>
</evidence>
<proteinExistence type="predicted"/>
<dbReference type="InterPro" id="IPR010997">
    <property type="entry name" value="HRDC-like_sf"/>
</dbReference>
<dbReference type="InterPro" id="IPR002562">
    <property type="entry name" value="3'-5'_exonuclease_dom"/>
</dbReference>
<dbReference type="InterPro" id="IPR012337">
    <property type="entry name" value="RNaseH-like_sf"/>
</dbReference>
<comment type="caution">
    <text evidence="2">The sequence shown here is derived from an EMBL/GenBank/DDBJ whole genome shotgun (WGS) entry which is preliminary data.</text>
</comment>
<reference evidence="2 3" key="1">
    <citation type="submission" date="2021-03" db="EMBL/GenBank/DDBJ databases">
        <title>Succinivibrio sp. nov. isolated from feces of cow.</title>
        <authorList>
            <person name="Choi J.-Y."/>
        </authorList>
    </citation>
    <scope>NUCLEOTIDE SEQUENCE [LARGE SCALE GENOMIC DNA]</scope>
    <source>
        <strain evidence="2 3">AGMB01872</strain>
    </source>
</reference>
<keyword evidence="3" id="KW-1185">Reference proteome</keyword>
<dbReference type="Gene3D" id="1.10.150.80">
    <property type="entry name" value="HRDC domain"/>
    <property type="match status" value="1"/>
</dbReference>
<organism evidence="2 3">
    <name type="scientific">Succinivibrio faecicola</name>
    <dbReference type="NCBI Taxonomy" id="2820300"/>
    <lineage>
        <taxon>Bacteria</taxon>
        <taxon>Pseudomonadati</taxon>
        <taxon>Pseudomonadota</taxon>
        <taxon>Gammaproteobacteria</taxon>
        <taxon>Aeromonadales</taxon>
        <taxon>Succinivibrionaceae</taxon>
        <taxon>Succinivibrio</taxon>
    </lineage>
</organism>
<evidence type="ECO:0000259" key="1">
    <source>
        <dbReference type="SMART" id="SM00474"/>
    </source>
</evidence>
<dbReference type="PANTHER" id="PTHR47649:SF1">
    <property type="entry name" value="RIBONUCLEASE D"/>
    <property type="match status" value="1"/>
</dbReference>
<dbReference type="Pfam" id="PF01612">
    <property type="entry name" value="DNA_pol_A_exo1"/>
    <property type="match status" value="1"/>
</dbReference>
<dbReference type="InterPro" id="IPR044876">
    <property type="entry name" value="HRDC_dom_sf"/>
</dbReference>
<dbReference type="SUPFAM" id="SSF47819">
    <property type="entry name" value="HRDC-like"/>
    <property type="match status" value="1"/>
</dbReference>
<evidence type="ECO:0000313" key="3">
    <source>
        <dbReference type="Proteomes" id="UP000731465"/>
    </source>
</evidence>
<dbReference type="PANTHER" id="PTHR47649">
    <property type="entry name" value="RIBONUCLEASE D"/>
    <property type="match status" value="1"/>
</dbReference>
<sequence>MADINYIQTQENLQNLCDKILSLGEDDCLSLDTEFTRVKTFYPELDLIQICIKEETYLIDPLSEIKLVDFVNAINSTKASILLFSCREDLEVLSNLSYSMTFNRQLPKRIIDIQLLLSFANRSYSQGLQSALSEYLNIEIKKEHTTSDWQKRPLSEDQLIYAKEDVIYLERLYKAVISLFTDSDRRLTFFSQEMEDYKNKALMETKAEDSYLSVSGAGSLNKKQLYILSYLCHRRILLAIENNEALNRIITTKALCNICRCRSHNFSSLDKCGMKYGAIKAYGKIVIEWFNQSISQMKKNSNLVDSIALAYDHFANDKEYASKIKALKQFLSKKSLELCVCKELLVNKQLVNDFFYKKYYRQIPILQSSWYKDALGEIPEF</sequence>
<dbReference type="InterPro" id="IPR036397">
    <property type="entry name" value="RNaseH_sf"/>
</dbReference>
<name>A0ABS7DGQ1_9GAMM</name>
<protein>
    <recommendedName>
        <fullName evidence="1">3'-5' exonuclease domain-containing protein</fullName>
    </recommendedName>
</protein>
<dbReference type="SMART" id="SM00474">
    <property type="entry name" value="35EXOc"/>
    <property type="match status" value="1"/>
</dbReference>
<dbReference type="Proteomes" id="UP000731465">
    <property type="component" value="Unassembled WGS sequence"/>
</dbReference>
<dbReference type="RefSeq" id="WP_219937676.1">
    <property type="nucleotide sequence ID" value="NZ_JAGFNY010000018.1"/>
</dbReference>
<feature type="domain" description="3'-5' exonuclease" evidence="1">
    <location>
        <begin position="4"/>
        <end position="182"/>
    </location>
</feature>
<dbReference type="CDD" id="cd06142">
    <property type="entry name" value="RNaseD_exo"/>
    <property type="match status" value="1"/>
</dbReference>
<accession>A0ABS7DGQ1</accession>
<dbReference type="Gene3D" id="3.30.420.10">
    <property type="entry name" value="Ribonuclease H-like superfamily/Ribonuclease H"/>
    <property type="match status" value="1"/>
</dbReference>
<dbReference type="EMBL" id="JAGFNY010000018">
    <property type="protein sequence ID" value="MBW7570453.1"/>
    <property type="molecule type" value="Genomic_DNA"/>
</dbReference>
<dbReference type="SUPFAM" id="SSF53098">
    <property type="entry name" value="Ribonuclease H-like"/>
    <property type="match status" value="1"/>
</dbReference>
<gene>
    <name evidence="2" type="ORF">J5V48_06030</name>
</gene>
<dbReference type="InterPro" id="IPR051086">
    <property type="entry name" value="RNase_D-like"/>
</dbReference>